<evidence type="ECO:0000256" key="1">
    <source>
        <dbReference type="SAM" id="MobiDB-lite"/>
    </source>
</evidence>
<dbReference type="Proteomes" id="UP000652219">
    <property type="component" value="Unassembled WGS sequence"/>
</dbReference>
<evidence type="ECO:0000313" key="3">
    <source>
        <dbReference type="Proteomes" id="UP000652219"/>
    </source>
</evidence>
<sequence length="381" mass="41478">MPLFPSLTGGKHAHQPPHAEIRISSATSQPRRRMPISSARRRFIGQDEARNGVETCLTLALWATPFSSSSSTARLRTIRGRDCMSNEERSRVPRQEKGNAGGRRPVTGWALNSTNVRSMPNNAEEMAGFHRSQMPLGTFERYRYRQQTRTERPAEPFNDVAGGTSRCPNGRKDGEVVALQPCSGNAAERVRRLGQQAANLKSLRRWMALSRNGRQVRPMQAAVLCGGRCWRVPGWRREDRKLSSLSGLSVSHGGPSLSVCSKDYLPLSDPSAIGHQPQPHHVTSAAIKAPAAVAANRADSSSGKAAATAPKSYTASLPLTERPSLSTLHLALRPVTVQQPQNELKSVHVTYTSQRPCAPVKATALDLGHSCAPPAEQASRR</sequence>
<accession>A0A8H6MXX8</accession>
<dbReference type="EMBL" id="WIGN01000056">
    <property type="protein sequence ID" value="KAF6813122.1"/>
    <property type="molecule type" value="Genomic_DNA"/>
</dbReference>
<organism evidence="2 3">
    <name type="scientific">Colletotrichum sojae</name>
    <dbReference type="NCBI Taxonomy" id="2175907"/>
    <lineage>
        <taxon>Eukaryota</taxon>
        <taxon>Fungi</taxon>
        <taxon>Dikarya</taxon>
        <taxon>Ascomycota</taxon>
        <taxon>Pezizomycotina</taxon>
        <taxon>Sordariomycetes</taxon>
        <taxon>Hypocreomycetidae</taxon>
        <taxon>Glomerellales</taxon>
        <taxon>Glomerellaceae</taxon>
        <taxon>Colletotrichum</taxon>
        <taxon>Colletotrichum orchidearum species complex</taxon>
    </lineage>
</organism>
<feature type="compositionally biased region" description="Basic and acidic residues" evidence="1">
    <location>
        <begin position="84"/>
        <end position="97"/>
    </location>
</feature>
<name>A0A8H6MXX8_9PEZI</name>
<gene>
    <name evidence="2" type="ORF">CSOJ01_04808</name>
</gene>
<evidence type="ECO:0000313" key="2">
    <source>
        <dbReference type="EMBL" id="KAF6813122.1"/>
    </source>
</evidence>
<keyword evidence="3" id="KW-1185">Reference proteome</keyword>
<feature type="region of interest" description="Disordered" evidence="1">
    <location>
        <begin position="84"/>
        <end position="108"/>
    </location>
</feature>
<proteinExistence type="predicted"/>
<feature type="region of interest" description="Disordered" evidence="1">
    <location>
        <begin position="149"/>
        <end position="171"/>
    </location>
</feature>
<protein>
    <submittedName>
        <fullName evidence="2">Uncharacterized protein</fullName>
    </submittedName>
</protein>
<reference evidence="2 3" key="1">
    <citation type="journal article" date="2020" name="Phytopathology">
        <title>Genome Sequence Resources of Colletotrichum truncatum, C. plurivorum, C. musicola, and C. sojae: Four Species Pathogenic to Soybean (Glycine max).</title>
        <authorList>
            <person name="Rogerio F."/>
            <person name="Boufleur T.R."/>
            <person name="Ciampi-Guillardi M."/>
            <person name="Sukno S.A."/>
            <person name="Thon M.R."/>
            <person name="Massola Junior N.S."/>
            <person name="Baroncelli R."/>
        </authorList>
    </citation>
    <scope>NUCLEOTIDE SEQUENCE [LARGE SCALE GENOMIC DNA]</scope>
    <source>
        <strain evidence="2 3">LFN0009</strain>
    </source>
</reference>
<dbReference type="AlphaFoldDB" id="A0A8H6MXX8"/>
<comment type="caution">
    <text evidence="2">The sequence shown here is derived from an EMBL/GenBank/DDBJ whole genome shotgun (WGS) entry which is preliminary data.</text>
</comment>